<evidence type="ECO:0000256" key="2">
    <source>
        <dbReference type="ARBA" id="ARBA00023134"/>
    </source>
</evidence>
<gene>
    <name evidence="3" type="primary">RAB18</name>
    <name evidence="3" type="ORF">F1559_002809</name>
</gene>
<proteinExistence type="predicted"/>
<dbReference type="Pfam" id="PF00071">
    <property type="entry name" value="Ras"/>
    <property type="match status" value="1"/>
</dbReference>
<dbReference type="PRINTS" id="PR00449">
    <property type="entry name" value="RASTRNSFRMNG"/>
</dbReference>
<organism evidence="3 4">
    <name type="scientific">Cyanidiococcus yangmingshanensis</name>
    <dbReference type="NCBI Taxonomy" id="2690220"/>
    <lineage>
        <taxon>Eukaryota</taxon>
        <taxon>Rhodophyta</taxon>
        <taxon>Bangiophyceae</taxon>
        <taxon>Cyanidiales</taxon>
        <taxon>Cyanidiaceae</taxon>
        <taxon>Cyanidiococcus</taxon>
    </lineage>
</organism>
<dbReference type="GO" id="GO:0003924">
    <property type="term" value="F:GTPase activity"/>
    <property type="evidence" value="ECO:0007669"/>
    <property type="project" value="InterPro"/>
</dbReference>
<dbReference type="OrthoDB" id="9989112at2759"/>
<evidence type="ECO:0000313" key="3">
    <source>
        <dbReference type="EMBL" id="KAF6004840.1"/>
    </source>
</evidence>
<sequence>MEKPTTGLKIVLVGDSAVGKSSLLLRFAEGTFADLPATVGVDFRVVTLEDVRGRRVKLTCWDTAGQEKFRTLTSSYYRGANGVIMVYSVDDPRSLSHIESAWLEEARKFVNNANAVYMIVGNKADLSPAAVPTAQGRRLAERMGALFIETSAKAGAGVSECFIELVARILESQPEPTSLHAQGALQLSAPPESDATTCLC</sequence>
<dbReference type="PROSITE" id="PS51419">
    <property type="entry name" value="RAB"/>
    <property type="match status" value="1"/>
</dbReference>
<keyword evidence="1" id="KW-0547">Nucleotide-binding</keyword>
<dbReference type="SMART" id="SM00177">
    <property type="entry name" value="ARF"/>
    <property type="match status" value="1"/>
</dbReference>
<keyword evidence="2" id="KW-0342">GTP-binding</keyword>
<dbReference type="PROSITE" id="PS51421">
    <property type="entry name" value="RAS"/>
    <property type="match status" value="1"/>
</dbReference>
<dbReference type="Gene3D" id="3.40.50.300">
    <property type="entry name" value="P-loop containing nucleotide triphosphate hydrolases"/>
    <property type="match status" value="1"/>
</dbReference>
<dbReference type="GO" id="GO:0005525">
    <property type="term" value="F:GTP binding"/>
    <property type="evidence" value="ECO:0007669"/>
    <property type="project" value="UniProtKB-KW"/>
</dbReference>
<dbReference type="InterPro" id="IPR027417">
    <property type="entry name" value="P-loop_NTPase"/>
</dbReference>
<reference evidence="3 4" key="1">
    <citation type="journal article" date="2020" name="J. Phycol.">
        <title>Comparative genome analysis reveals Cyanidiococcus gen. nov., a new extremophilic red algal genus sister to Cyanidioschyzon (Cyanidioschyzonaceae, Rhodophyta).</title>
        <authorList>
            <person name="Liu S.-L."/>
            <person name="Chiang Y.-R."/>
            <person name="Yoon H.S."/>
            <person name="Fu H.-Y."/>
        </authorList>
    </citation>
    <scope>NUCLEOTIDE SEQUENCE [LARGE SCALE GENOMIC DNA]</scope>
    <source>
        <strain evidence="3 4">THAL066</strain>
    </source>
</reference>
<dbReference type="SMART" id="SM00173">
    <property type="entry name" value="RAS"/>
    <property type="match status" value="1"/>
</dbReference>
<evidence type="ECO:0000256" key="1">
    <source>
        <dbReference type="ARBA" id="ARBA00022741"/>
    </source>
</evidence>
<dbReference type="NCBIfam" id="TIGR00231">
    <property type="entry name" value="small_GTP"/>
    <property type="match status" value="1"/>
</dbReference>
<dbReference type="InterPro" id="IPR050227">
    <property type="entry name" value="Rab"/>
</dbReference>
<protein>
    <submittedName>
        <fullName evidence="3">Ras- protein Rab-18</fullName>
    </submittedName>
</protein>
<dbReference type="InterPro" id="IPR005225">
    <property type="entry name" value="Small_GTP-bd"/>
</dbReference>
<evidence type="ECO:0000313" key="4">
    <source>
        <dbReference type="Proteomes" id="UP000530660"/>
    </source>
</evidence>
<dbReference type="EMBL" id="VWRR01000002">
    <property type="protein sequence ID" value="KAF6004840.1"/>
    <property type="molecule type" value="Genomic_DNA"/>
</dbReference>
<accession>A0A7J7IQ22</accession>
<dbReference type="AlphaFoldDB" id="A0A7J7IQ22"/>
<name>A0A7J7IQ22_9RHOD</name>
<dbReference type="SUPFAM" id="SSF52540">
    <property type="entry name" value="P-loop containing nucleoside triphosphate hydrolases"/>
    <property type="match status" value="1"/>
</dbReference>
<keyword evidence="4" id="KW-1185">Reference proteome</keyword>
<comment type="caution">
    <text evidence="3">The sequence shown here is derived from an EMBL/GenBank/DDBJ whole genome shotgun (WGS) entry which is preliminary data.</text>
</comment>
<dbReference type="Proteomes" id="UP000530660">
    <property type="component" value="Unassembled WGS sequence"/>
</dbReference>
<dbReference type="InterPro" id="IPR001806">
    <property type="entry name" value="Small_GTPase"/>
</dbReference>
<dbReference type="FunFam" id="3.40.50.300:FF:001329">
    <property type="entry name" value="Small GTP-binding protein, putative"/>
    <property type="match status" value="1"/>
</dbReference>
<dbReference type="SMART" id="SM00175">
    <property type="entry name" value="RAB"/>
    <property type="match status" value="1"/>
</dbReference>
<dbReference type="PANTHER" id="PTHR47977">
    <property type="entry name" value="RAS-RELATED PROTEIN RAB"/>
    <property type="match status" value="1"/>
</dbReference>
<dbReference type="PROSITE" id="PS51420">
    <property type="entry name" value="RHO"/>
    <property type="match status" value="1"/>
</dbReference>
<dbReference type="SMART" id="SM00174">
    <property type="entry name" value="RHO"/>
    <property type="match status" value="1"/>
</dbReference>